<accession>A0ABM9X4A8</accession>
<dbReference type="EMBL" id="ABID01000004">
    <property type="protein sequence ID" value="EDQ04322.1"/>
    <property type="molecule type" value="Genomic_DNA"/>
</dbReference>
<dbReference type="Proteomes" id="UP000003257">
    <property type="component" value="Unassembled WGS sequence"/>
</dbReference>
<dbReference type="RefSeq" id="WP_007120086.1">
    <property type="nucleotide sequence ID" value="NZ_ABID01000004.1"/>
</dbReference>
<sequence>MQGTRFRLFPQPQFLKDFSEPEIVLVSSVAGSLGPGPSDDRMYAIFPIGKTAPYGIAPDGSAVLTPAWQGQVEDPAYPDEYGNFDYLEPGTPQFETAHLFGTVRFVMDIWEGYFGREIPWQSDGTYDRVELTILPSLENAYSGFGFLEMGGDRSDGGYTPFSLNFDVIAHELGHAIIYSEVGVPDPENVTGEYFGFHESAADLVALLSSLHFNSLVDKLLEQTRGNLYTLNAASRIAELSENKQIRVAANDSRLSDFAKGWVKEHHLAQPLTGAFFDIFVDIFHEMLLDYGAISPELEELSDKLLATPEYATVMQAMFDEAFAANPAAFNLALVDARDILGTYLADTWKELKNVQLDFVEVADLFVEIDRRHTGGRFARLIRGNFDMRDIGYAKVGPQLQPLDKGSHANSVRTMVPMD</sequence>
<keyword evidence="2" id="KW-1185">Reference proteome</keyword>
<dbReference type="SUPFAM" id="SSF55486">
    <property type="entry name" value="Metalloproteases ('zincins'), catalytic domain"/>
    <property type="match status" value="1"/>
</dbReference>
<evidence type="ECO:0000313" key="2">
    <source>
        <dbReference type="Proteomes" id="UP000003257"/>
    </source>
</evidence>
<evidence type="ECO:0000313" key="1">
    <source>
        <dbReference type="EMBL" id="EDQ04322.1"/>
    </source>
</evidence>
<protein>
    <recommendedName>
        <fullName evidence="3">Peptidase M4 C-terminal domain-containing protein</fullName>
    </recommendedName>
</protein>
<gene>
    <name evidence="1" type="ORF">OIHEL45_15374</name>
</gene>
<reference evidence="1 2" key="1">
    <citation type="submission" date="2007-11" db="EMBL/GenBank/DDBJ databases">
        <authorList>
            <person name="Wagner-Dobler I."/>
            <person name="Ferriera S."/>
            <person name="Johnson J."/>
            <person name="Kravitz S."/>
            <person name="Beeson K."/>
            <person name="Sutton G."/>
            <person name="Rogers Y.-H."/>
            <person name="Friedman R."/>
            <person name="Frazier M."/>
            <person name="Venter J.C."/>
        </authorList>
    </citation>
    <scope>NUCLEOTIDE SEQUENCE [LARGE SCALE GENOMIC DNA]</scope>
    <source>
        <strain evidence="1 2">HEL-45</strain>
    </source>
</reference>
<proteinExistence type="predicted"/>
<organism evidence="1 2">
    <name type="scientific">Sulfitobacter indolifex HEL-45</name>
    <dbReference type="NCBI Taxonomy" id="391624"/>
    <lineage>
        <taxon>Bacteria</taxon>
        <taxon>Pseudomonadati</taxon>
        <taxon>Pseudomonadota</taxon>
        <taxon>Alphaproteobacteria</taxon>
        <taxon>Rhodobacterales</taxon>
        <taxon>Roseobacteraceae</taxon>
        <taxon>Sulfitobacter</taxon>
    </lineage>
</organism>
<comment type="caution">
    <text evidence="1">The sequence shown here is derived from an EMBL/GenBank/DDBJ whole genome shotgun (WGS) entry which is preliminary data.</text>
</comment>
<evidence type="ECO:0008006" key="3">
    <source>
        <dbReference type="Google" id="ProtNLM"/>
    </source>
</evidence>
<name>A0ABM9X4A8_9RHOB</name>